<reference evidence="3 4" key="1">
    <citation type="submission" date="2024-08" db="EMBL/GenBank/DDBJ databases">
        <authorList>
            <person name="Cucini C."/>
            <person name="Frati F."/>
        </authorList>
    </citation>
    <scope>NUCLEOTIDE SEQUENCE [LARGE SCALE GENOMIC DNA]</scope>
</reference>
<feature type="region of interest" description="Disordered" evidence="1">
    <location>
        <begin position="334"/>
        <end position="459"/>
    </location>
</feature>
<dbReference type="PROSITE" id="PS50003">
    <property type="entry name" value="PH_DOMAIN"/>
    <property type="match status" value="1"/>
</dbReference>
<feature type="compositionally biased region" description="Basic and acidic residues" evidence="1">
    <location>
        <begin position="1"/>
        <end position="20"/>
    </location>
</feature>
<dbReference type="SUPFAM" id="SSF50729">
    <property type="entry name" value="PH domain-like"/>
    <property type="match status" value="1"/>
</dbReference>
<gene>
    <name evidence="3" type="ORF">ODALV1_LOCUS8087</name>
</gene>
<keyword evidence="4" id="KW-1185">Reference proteome</keyword>
<dbReference type="InterPro" id="IPR011993">
    <property type="entry name" value="PH-like_dom_sf"/>
</dbReference>
<feature type="compositionally biased region" description="Pro residues" evidence="1">
    <location>
        <begin position="110"/>
        <end position="122"/>
    </location>
</feature>
<accession>A0ABP1Q9V6</accession>
<proteinExistence type="predicted"/>
<feature type="domain" description="PH" evidence="2">
    <location>
        <begin position="210"/>
        <end position="319"/>
    </location>
</feature>
<dbReference type="Gene3D" id="2.30.29.30">
    <property type="entry name" value="Pleckstrin-homology domain (PH domain)/Phosphotyrosine-binding domain (PTB)"/>
    <property type="match status" value="1"/>
</dbReference>
<name>A0ABP1Q9V6_9HEXA</name>
<dbReference type="EMBL" id="CAXLJM020000025">
    <property type="protein sequence ID" value="CAL8092001.1"/>
    <property type="molecule type" value="Genomic_DNA"/>
</dbReference>
<evidence type="ECO:0000256" key="1">
    <source>
        <dbReference type="SAM" id="MobiDB-lite"/>
    </source>
</evidence>
<dbReference type="InterPro" id="IPR001849">
    <property type="entry name" value="PH_domain"/>
</dbReference>
<protein>
    <recommendedName>
        <fullName evidence="2">PH domain-containing protein</fullName>
    </recommendedName>
</protein>
<comment type="caution">
    <text evidence="3">The sequence shown here is derived from an EMBL/GenBank/DDBJ whole genome shotgun (WGS) entry which is preliminary data.</text>
</comment>
<feature type="compositionally biased region" description="Acidic residues" evidence="1">
    <location>
        <begin position="417"/>
        <end position="428"/>
    </location>
</feature>
<feature type="region of interest" description="Disordered" evidence="1">
    <location>
        <begin position="536"/>
        <end position="563"/>
    </location>
</feature>
<feature type="compositionally biased region" description="Low complexity" evidence="1">
    <location>
        <begin position="358"/>
        <end position="367"/>
    </location>
</feature>
<evidence type="ECO:0000313" key="3">
    <source>
        <dbReference type="EMBL" id="CAL8092001.1"/>
    </source>
</evidence>
<evidence type="ECO:0000259" key="2">
    <source>
        <dbReference type="PROSITE" id="PS50003"/>
    </source>
</evidence>
<feature type="region of interest" description="Disordered" evidence="1">
    <location>
        <begin position="106"/>
        <end position="149"/>
    </location>
</feature>
<dbReference type="SMART" id="SM00233">
    <property type="entry name" value="PH"/>
    <property type="match status" value="1"/>
</dbReference>
<sequence length="615" mass="68649">MESRESPNKLDNFRDHHDDHDDYFEDGDQSDKESSMLIINKAHNHHQSSTTPRNLLIDPKSHQIDKNTDTANSFPRLNRSSQIYSSSICTSGGEGTVSSYKYLQELQNNIPPPPDDNAPLPPKRSSSLFTPGGASTLTLRHSKSPRECASTLNPKRISIATSTFWVGHPDMEKFANGLDFGGETMKTQSVWGTSEQGSGGTTESVWGDPPAVKKGVLMQQREKLWSRWKERYVILTRDYLNCFRRVANVHRSGVTLSEMGSFIFKLRLADVEEIRWENRRSGSLVALVLPQEPRILLRVPNENTEALHQWYTLLQECIYMSKERRQALRNHHMSTYKTNSTTKSHDDIENGDSESKTKSSSSPTCSSDETDGEAKGEENTSITTGDRRSASSRISGKAPSSGEKSSHRKYSPVVVGDGDDDDDDEYDYADDKLDGGESDEQVQKSSSGSGGSGQSDLEDYVPVTLRRTSSRGGLLSSRSGSNLTLNDFVKSPWKGDMIHTHHQLSHSEISNVNNANASVSRKLSSGYAVPADSLLRPNQYHHGNSHHHQGSMSKRPESWTPQPNLFYRTPSIVPSQWMNKRELPLQRSGGPPFGRSTVIVCSSRLSKEVTYVRRM</sequence>
<evidence type="ECO:0000313" key="4">
    <source>
        <dbReference type="Proteomes" id="UP001642540"/>
    </source>
</evidence>
<dbReference type="CDD" id="cd00821">
    <property type="entry name" value="PH"/>
    <property type="match status" value="1"/>
</dbReference>
<organism evidence="3 4">
    <name type="scientific">Orchesella dallaii</name>
    <dbReference type="NCBI Taxonomy" id="48710"/>
    <lineage>
        <taxon>Eukaryota</taxon>
        <taxon>Metazoa</taxon>
        <taxon>Ecdysozoa</taxon>
        <taxon>Arthropoda</taxon>
        <taxon>Hexapoda</taxon>
        <taxon>Collembola</taxon>
        <taxon>Entomobryomorpha</taxon>
        <taxon>Entomobryoidea</taxon>
        <taxon>Orchesellidae</taxon>
        <taxon>Orchesellinae</taxon>
        <taxon>Orchesella</taxon>
    </lineage>
</organism>
<dbReference type="Proteomes" id="UP001642540">
    <property type="component" value="Unassembled WGS sequence"/>
</dbReference>
<feature type="compositionally biased region" description="Polar residues" evidence="1">
    <location>
        <begin position="124"/>
        <end position="139"/>
    </location>
</feature>
<feature type="region of interest" description="Disordered" evidence="1">
    <location>
        <begin position="1"/>
        <end position="33"/>
    </location>
</feature>
<feature type="compositionally biased region" description="Basic and acidic residues" evidence="1">
    <location>
        <begin position="343"/>
        <end position="357"/>
    </location>
</feature>